<accession>A0A7X5YF79</accession>
<dbReference type="InterPro" id="IPR039425">
    <property type="entry name" value="RNA_pol_sigma-70-like"/>
</dbReference>
<proteinExistence type="inferred from homology"/>
<dbReference type="CDD" id="cd06171">
    <property type="entry name" value="Sigma70_r4"/>
    <property type="match status" value="1"/>
</dbReference>
<dbReference type="Pfam" id="PF04542">
    <property type="entry name" value="Sigma70_r2"/>
    <property type="match status" value="1"/>
</dbReference>
<dbReference type="EMBL" id="JAATLI010000014">
    <property type="protein sequence ID" value="NJC20050.1"/>
    <property type="molecule type" value="Genomic_DNA"/>
</dbReference>
<dbReference type="Gene3D" id="1.10.1740.10">
    <property type="match status" value="1"/>
</dbReference>
<evidence type="ECO:0000256" key="1">
    <source>
        <dbReference type="ARBA" id="ARBA00010641"/>
    </source>
</evidence>
<organism evidence="7 9">
    <name type="scientific">Butyricimonas paravirosa</name>
    <dbReference type="NCBI Taxonomy" id="1472417"/>
    <lineage>
        <taxon>Bacteria</taxon>
        <taxon>Pseudomonadati</taxon>
        <taxon>Bacteroidota</taxon>
        <taxon>Bacteroidia</taxon>
        <taxon>Bacteroidales</taxon>
        <taxon>Odoribacteraceae</taxon>
        <taxon>Butyricimonas</taxon>
    </lineage>
</organism>
<evidence type="ECO:0000313" key="8">
    <source>
        <dbReference type="EMBL" id="WOF12316.1"/>
    </source>
</evidence>
<comment type="similarity">
    <text evidence="1">Belongs to the sigma-70 factor family. ECF subfamily.</text>
</comment>
<dbReference type="GO" id="GO:0006352">
    <property type="term" value="P:DNA-templated transcription initiation"/>
    <property type="evidence" value="ECO:0007669"/>
    <property type="project" value="InterPro"/>
</dbReference>
<dbReference type="NCBIfam" id="TIGR02937">
    <property type="entry name" value="sigma70-ECF"/>
    <property type="match status" value="1"/>
</dbReference>
<dbReference type="SUPFAM" id="SSF88659">
    <property type="entry name" value="Sigma3 and sigma4 domains of RNA polymerase sigma factors"/>
    <property type="match status" value="1"/>
</dbReference>
<dbReference type="GeneID" id="86891341"/>
<dbReference type="AlphaFoldDB" id="A0A7X5YF79"/>
<dbReference type="InterPro" id="IPR036388">
    <property type="entry name" value="WH-like_DNA-bd_sf"/>
</dbReference>
<dbReference type="PANTHER" id="PTHR43133:SF51">
    <property type="entry name" value="RNA POLYMERASE SIGMA FACTOR"/>
    <property type="match status" value="1"/>
</dbReference>
<feature type="domain" description="RNA polymerase sigma factor 70 region 4 type 2" evidence="6">
    <location>
        <begin position="121"/>
        <end position="172"/>
    </location>
</feature>
<dbReference type="InterPro" id="IPR013325">
    <property type="entry name" value="RNA_pol_sigma_r2"/>
</dbReference>
<dbReference type="Proteomes" id="UP001302374">
    <property type="component" value="Chromosome"/>
</dbReference>
<dbReference type="GO" id="GO:0016987">
    <property type="term" value="F:sigma factor activity"/>
    <property type="evidence" value="ECO:0007669"/>
    <property type="project" value="UniProtKB-KW"/>
</dbReference>
<evidence type="ECO:0000259" key="5">
    <source>
        <dbReference type="Pfam" id="PF04542"/>
    </source>
</evidence>
<dbReference type="SUPFAM" id="SSF88946">
    <property type="entry name" value="Sigma2 domain of RNA polymerase sigma factors"/>
    <property type="match status" value="1"/>
</dbReference>
<dbReference type="Pfam" id="PF08281">
    <property type="entry name" value="Sigma70_r4_2"/>
    <property type="match status" value="1"/>
</dbReference>
<evidence type="ECO:0000313" key="10">
    <source>
        <dbReference type="Proteomes" id="UP001302374"/>
    </source>
</evidence>
<evidence type="ECO:0000256" key="4">
    <source>
        <dbReference type="ARBA" id="ARBA00023163"/>
    </source>
</evidence>
<evidence type="ECO:0000256" key="2">
    <source>
        <dbReference type="ARBA" id="ARBA00023015"/>
    </source>
</evidence>
<evidence type="ECO:0000313" key="7">
    <source>
        <dbReference type="EMBL" id="NJC20050.1"/>
    </source>
</evidence>
<keyword evidence="3" id="KW-0731">Sigma factor</keyword>
<dbReference type="RefSeq" id="WP_118305389.1">
    <property type="nucleotide sequence ID" value="NZ_BMPA01000013.1"/>
</dbReference>
<dbReference type="InterPro" id="IPR013249">
    <property type="entry name" value="RNA_pol_sigma70_r4_t2"/>
</dbReference>
<reference evidence="8 10" key="1">
    <citation type="submission" date="2019-09" db="EMBL/GenBank/DDBJ databases">
        <title>Butyricimonas paravirosa DSM 105722 (=214-4 = JCM 18677 = CCUG 65563).</title>
        <authorList>
            <person name="Le Roy T."/>
            <person name="Cani P.D."/>
        </authorList>
    </citation>
    <scope>NUCLEOTIDE SEQUENCE [LARGE SCALE GENOMIC DNA]</scope>
    <source>
        <strain evidence="8 10">DSM 105722</strain>
    </source>
</reference>
<keyword evidence="2" id="KW-0805">Transcription regulation</keyword>
<evidence type="ECO:0000259" key="6">
    <source>
        <dbReference type="Pfam" id="PF08281"/>
    </source>
</evidence>
<dbReference type="Proteomes" id="UP000576368">
    <property type="component" value="Unassembled WGS sequence"/>
</dbReference>
<dbReference type="InterPro" id="IPR007627">
    <property type="entry name" value="RNA_pol_sigma70_r2"/>
</dbReference>
<protein>
    <submittedName>
        <fullName evidence="7">RNA polymerase sigma-70 factor (ECF subfamily)</fullName>
    </submittedName>
    <submittedName>
        <fullName evidence="8">Sigma-70 family RNA polymerase sigma factor</fullName>
    </submittedName>
</protein>
<dbReference type="InterPro" id="IPR014284">
    <property type="entry name" value="RNA_pol_sigma-70_dom"/>
</dbReference>
<keyword evidence="4" id="KW-0804">Transcription</keyword>
<feature type="domain" description="RNA polymerase sigma-70 region 2" evidence="5">
    <location>
        <begin position="24"/>
        <end position="89"/>
    </location>
</feature>
<evidence type="ECO:0000256" key="3">
    <source>
        <dbReference type="ARBA" id="ARBA00023082"/>
    </source>
</evidence>
<dbReference type="GO" id="GO:0003677">
    <property type="term" value="F:DNA binding"/>
    <property type="evidence" value="ECO:0007669"/>
    <property type="project" value="InterPro"/>
</dbReference>
<gene>
    <name evidence="8" type="ORF">F1644_08575</name>
    <name evidence="7" type="ORF">GGR15_003693</name>
</gene>
<dbReference type="PANTHER" id="PTHR43133">
    <property type="entry name" value="RNA POLYMERASE ECF-TYPE SIGMA FACTO"/>
    <property type="match status" value="1"/>
</dbReference>
<reference evidence="7 9" key="2">
    <citation type="submission" date="2020-03" db="EMBL/GenBank/DDBJ databases">
        <title>Genomic Encyclopedia of Type Strains, Phase IV (KMG-IV): sequencing the most valuable type-strain genomes for metagenomic binning, comparative biology and taxonomic classification.</title>
        <authorList>
            <person name="Goeker M."/>
        </authorList>
    </citation>
    <scope>NUCLEOTIDE SEQUENCE [LARGE SCALE GENOMIC DNA]</scope>
    <source>
        <strain evidence="7 9">DSM 105722</strain>
    </source>
</reference>
<dbReference type="Gene3D" id="1.10.10.10">
    <property type="entry name" value="Winged helix-like DNA-binding domain superfamily/Winged helix DNA-binding domain"/>
    <property type="match status" value="1"/>
</dbReference>
<dbReference type="InterPro" id="IPR013324">
    <property type="entry name" value="RNA_pol_sigma_r3/r4-like"/>
</dbReference>
<dbReference type="EMBL" id="CP043839">
    <property type="protein sequence ID" value="WOF12316.1"/>
    <property type="molecule type" value="Genomic_DNA"/>
</dbReference>
<name>A0A7X5YF79_9BACT</name>
<evidence type="ECO:0000313" key="9">
    <source>
        <dbReference type="Proteomes" id="UP000576368"/>
    </source>
</evidence>
<keyword evidence="10" id="KW-1185">Reference proteome</keyword>
<sequence length="180" mass="21119">MAAQNDKNIILLLAKDPEKGFRLLMARYKEAVYWHIRRIVVSHADAQDATQETFVRVFRSFYQFKGECAFTSWIYRIATNEALRFLSRYRDGRVSLDNANEEINEMMADDYVDYSDLETVKLQKAILALPTKQQLAFNLRYYNELGYDEIAEILGSTPDNVKSNYHIAKEKIIKYMHLNN</sequence>